<name>A0ABY6NKN6_RALSL</name>
<protein>
    <submittedName>
        <fullName evidence="3">Alpha/beta hydrolase</fullName>
    </submittedName>
</protein>
<proteinExistence type="predicted"/>
<dbReference type="InterPro" id="IPR001031">
    <property type="entry name" value="Thioesterase"/>
</dbReference>
<dbReference type="SUPFAM" id="SSF53474">
    <property type="entry name" value="alpha/beta-Hydrolases"/>
    <property type="match status" value="1"/>
</dbReference>
<reference evidence="3" key="1">
    <citation type="submission" date="2021-10" db="EMBL/GenBank/DDBJ databases">
        <title>Complete genome sequences of five Ralstonia solancearum strains isolated from sunflower.</title>
        <authorList>
            <person name="She X."/>
            <person name="He Z."/>
        </authorList>
    </citation>
    <scope>NUCLEOTIDE SEQUENCE</scope>
    <source>
        <strain evidence="3">RS638</strain>
    </source>
</reference>
<feature type="domain" description="Thioesterase" evidence="2">
    <location>
        <begin position="106"/>
        <end position="181"/>
    </location>
</feature>
<gene>
    <name evidence="3" type="ORF">LH706_20395</name>
</gene>
<evidence type="ECO:0000313" key="3">
    <source>
        <dbReference type="EMBL" id="UZF17898.1"/>
    </source>
</evidence>
<dbReference type="EMBL" id="CP085044">
    <property type="protein sequence ID" value="UZF17898.1"/>
    <property type="molecule type" value="Genomic_DNA"/>
</dbReference>
<accession>A0ABY6NKN6</accession>
<sequence length="236" mass="25841">MPEVVYSGTYRLTPTADREAVKISLLRPRGTLYWGGAGLDGGYLRPQLEAFQTAGLRHCFVGLTNTGTADYPGLTGTFIDAVRSGLSIRFQDDGEWTISSGMSPEAGQFNLIGYSYGSLLAAQTAWSYARNGHPVDHLVLVGSPIDADFLANLKKHRLIRRVVVIDLRQYGDPIYAGMSETELLAGAPQLAKQFAAGKGEGHFYYAHVVKDSPRDSVQNSRKRGQSKEGSQRWMNP</sequence>
<keyword evidence="3" id="KW-0614">Plasmid</keyword>
<keyword evidence="3" id="KW-0378">Hydrolase</keyword>
<feature type="region of interest" description="Disordered" evidence="1">
    <location>
        <begin position="213"/>
        <end position="236"/>
    </location>
</feature>
<dbReference type="Pfam" id="PF00975">
    <property type="entry name" value="Thioesterase"/>
    <property type="match status" value="1"/>
</dbReference>
<organism evidence="3">
    <name type="scientific">Ralstonia solanacearum</name>
    <name type="common">Pseudomonas solanacearum</name>
    <dbReference type="NCBI Taxonomy" id="305"/>
    <lineage>
        <taxon>Bacteria</taxon>
        <taxon>Pseudomonadati</taxon>
        <taxon>Pseudomonadota</taxon>
        <taxon>Betaproteobacteria</taxon>
        <taxon>Burkholderiales</taxon>
        <taxon>Burkholderiaceae</taxon>
        <taxon>Ralstonia</taxon>
        <taxon>Ralstonia solanacearum species complex</taxon>
    </lineage>
</organism>
<dbReference type="InterPro" id="IPR029058">
    <property type="entry name" value="AB_hydrolase_fold"/>
</dbReference>
<geneLocation type="plasmid" evidence="3">
    <name>p1</name>
</geneLocation>
<dbReference type="Gene3D" id="3.40.50.1820">
    <property type="entry name" value="alpha/beta hydrolase"/>
    <property type="match status" value="1"/>
</dbReference>
<evidence type="ECO:0000259" key="2">
    <source>
        <dbReference type="Pfam" id="PF00975"/>
    </source>
</evidence>
<evidence type="ECO:0000256" key="1">
    <source>
        <dbReference type="SAM" id="MobiDB-lite"/>
    </source>
</evidence>
<dbReference type="GO" id="GO:0016787">
    <property type="term" value="F:hydrolase activity"/>
    <property type="evidence" value="ECO:0007669"/>
    <property type="project" value="UniProtKB-KW"/>
</dbReference>